<reference evidence="2" key="1">
    <citation type="submission" date="2022-10" db="EMBL/GenBank/DDBJ databases">
        <title>Genome assembly of Pristionchus species.</title>
        <authorList>
            <person name="Yoshida K."/>
            <person name="Sommer R.J."/>
        </authorList>
    </citation>
    <scope>NUCLEOTIDE SEQUENCE [LARGE SCALE GENOMIC DNA]</scope>
    <source>
        <strain evidence="2">RS5460</strain>
    </source>
</reference>
<name>A0AAN5HZH5_9BILA</name>
<dbReference type="EMBL" id="BTRK01000004">
    <property type="protein sequence ID" value="GMR46467.1"/>
    <property type="molecule type" value="Genomic_DNA"/>
</dbReference>
<feature type="non-terminal residue" evidence="1">
    <location>
        <position position="1"/>
    </location>
</feature>
<dbReference type="Proteomes" id="UP001328107">
    <property type="component" value="Unassembled WGS sequence"/>
</dbReference>
<protein>
    <submittedName>
        <fullName evidence="1">Uncharacterized protein</fullName>
    </submittedName>
</protein>
<sequence length="179" mass="19447">CEATLLNDAGTACVLLGGSESNSEVCPVPFKAHVKSNVSCMDIPQGPIAQDYTPGECSRLSDVVGDLATDESYIPCGVPPLDQRRIVIDAIQHDGTHIVLENYKYSYAVWDGNIGSWYLELEDTPNGERYYFKSAKCVLAPTTPLTPNCACAPLPIEPAEPSNCLFSVVCDTIVYFYNT</sequence>
<accession>A0AAN5HZH5</accession>
<gene>
    <name evidence="1" type="ORF">PMAYCL1PPCAC_16662</name>
</gene>
<dbReference type="AlphaFoldDB" id="A0AAN5HZH5"/>
<evidence type="ECO:0000313" key="2">
    <source>
        <dbReference type="Proteomes" id="UP001328107"/>
    </source>
</evidence>
<organism evidence="1 2">
    <name type="scientific">Pristionchus mayeri</name>
    <dbReference type="NCBI Taxonomy" id="1317129"/>
    <lineage>
        <taxon>Eukaryota</taxon>
        <taxon>Metazoa</taxon>
        <taxon>Ecdysozoa</taxon>
        <taxon>Nematoda</taxon>
        <taxon>Chromadorea</taxon>
        <taxon>Rhabditida</taxon>
        <taxon>Rhabditina</taxon>
        <taxon>Diplogasteromorpha</taxon>
        <taxon>Diplogasteroidea</taxon>
        <taxon>Neodiplogasteridae</taxon>
        <taxon>Pristionchus</taxon>
    </lineage>
</organism>
<proteinExistence type="predicted"/>
<evidence type="ECO:0000313" key="1">
    <source>
        <dbReference type="EMBL" id="GMR46467.1"/>
    </source>
</evidence>
<comment type="caution">
    <text evidence="1">The sequence shown here is derived from an EMBL/GenBank/DDBJ whole genome shotgun (WGS) entry which is preliminary data.</text>
</comment>
<keyword evidence="2" id="KW-1185">Reference proteome</keyword>